<dbReference type="AlphaFoldDB" id="A0A381ZEZ5"/>
<dbReference type="EMBL" id="UINC01021050">
    <property type="protein sequence ID" value="SVA87789.1"/>
    <property type="molecule type" value="Genomic_DNA"/>
</dbReference>
<feature type="non-terminal residue" evidence="1">
    <location>
        <position position="1"/>
    </location>
</feature>
<reference evidence="1" key="1">
    <citation type="submission" date="2018-05" db="EMBL/GenBank/DDBJ databases">
        <authorList>
            <person name="Lanie J.A."/>
            <person name="Ng W.-L."/>
            <person name="Kazmierczak K.M."/>
            <person name="Andrzejewski T.M."/>
            <person name="Davidsen T.M."/>
            <person name="Wayne K.J."/>
            <person name="Tettelin H."/>
            <person name="Glass J.I."/>
            <person name="Rusch D."/>
            <person name="Podicherti R."/>
            <person name="Tsui H.-C.T."/>
            <person name="Winkler M.E."/>
        </authorList>
    </citation>
    <scope>NUCLEOTIDE SEQUENCE</scope>
</reference>
<evidence type="ECO:0000313" key="1">
    <source>
        <dbReference type="EMBL" id="SVA87789.1"/>
    </source>
</evidence>
<gene>
    <name evidence="1" type="ORF">METZ01_LOCUS140643</name>
</gene>
<protein>
    <submittedName>
        <fullName evidence="1">Uncharacterized protein</fullName>
    </submittedName>
</protein>
<sequence>DKSELSWFLVSLMTDCIVNNIFVPVSPSGTGKTLSEFISLEYRSRHNVAVERA</sequence>
<name>A0A381ZEZ5_9ZZZZ</name>
<proteinExistence type="predicted"/>
<accession>A0A381ZEZ5</accession>
<organism evidence="1">
    <name type="scientific">marine metagenome</name>
    <dbReference type="NCBI Taxonomy" id="408172"/>
    <lineage>
        <taxon>unclassified sequences</taxon>
        <taxon>metagenomes</taxon>
        <taxon>ecological metagenomes</taxon>
    </lineage>
</organism>